<gene>
    <name evidence="1" type="ORF">C4D60_Mb02t13890</name>
</gene>
<sequence>MLQRKWVELQSSMIKDQSFMREGIIWKLMFVKVAMISRSTRREACQQSCYQWQKLRQDQLQRSRSLADSSSHVFFVSHSCSLAVSLMFNHLFGPPRSDRVGGLLLVVFIRQTVVKYCSSLRGLQMIRLVAITVFSLSSQLQRLLESSCGCGGYLILVEVILRFLLIGFRIDDNLKKKYSQIYDEIC</sequence>
<proteinExistence type="predicted"/>
<dbReference type="EMBL" id="PYDT01000011">
    <property type="protein sequence ID" value="THU45060.1"/>
    <property type="molecule type" value="Genomic_DNA"/>
</dbReference>
<accession>A0A4S8IAL8</accession>
<evidence type="ECO:0000313" key="2">
    <source>
        <dbReference type="Proteomes" id="UP000317650"/>
    </source>
</evidence>
<comment type="caution">
    <text evidence="1">The sequence shown here is derived from an EMBL/GenBank/DDBJ whole genome shotgun (WGS) entry which is preliminary data.</text>
</comment>
<dbReference type="AlphaFoldDB" id="A0A4S8IAL8"/>
<dbReference type="Proteomes" id="UP000317650">
    <property type="component" value="Chromosome 2"/>
</dbReference>
<evidence type="ECO:0000313" key="1">
    <source>
        <dbReference type="EMBL" id="THU45060.1"/>
    </source>
</evidence>
<organism evidence="1 2">
    <name type="scientific">Musa balbisiana</name>
    <name type="common">Banana</name>
    <dbReference type="NCBI Taxonomy" id="52838"/>
    <lineage>
        <taxon>Eukaryota</taxon>
        <taxon>Viridiplantae</taxon>
        <taxon>Streptophyta</taxon>
        <taxon>Embryophyta</taxon>
        <taxon>Tracheophyta</taxon>
        <taxon>Spermatophyta</taxon>
        <taxon>Magnoliopsida</taxon>
        <taxon>Liliopsida</taxon>
        <taxon>Zingiberales</taxon>
        <taxon>Musaceae</taxon>
        <taxon>Musa</taxon>
    </lineage>
</organism>
<keyword evidence="2" id="KW-1185">Reference proteome</keyword>
<reference evidence="1 2" key="1">
    <citation type="journal article" date="2019" name="Nat. Plants">
        <title>Genome sequencing of Musa balbisiana reveals subgenome evolution and function divergence in polyploid bananas.</title>
        <authorList>
            <person name="Yao X."/>
        </authorList>
    </citation>
    <scope>NUCLEOTIDE SEQUENCE [LARGE SCALE GENOMIC DNA]</scope>
    <source>
        <strain evidence="2">cv. DH-PKW</strain>
        <tissue evidence="1">Leaves</tissue>
    </source>
</reference>
<name>A0A4S8IAL8_MUSBA</name>
<protein>
    <submittedName>
        <fullName evidence="1">Uncharacterized protein</fullName>
    </submittedName>
</protein>